<keyword evidence="2" id="KW-0413">Isomerase</keyword>
<dbReference type="EMBL" id="PEZY01000002">
    <property type="protein sequence ID" value="PIS06532.1"/>
    <property type="molecule type" value="Genomic_DNA"/>
</dbReference>
<dbReference type="SUPFAM" id="SSF53697">
    <property type="entry name" value="SIS domain"/>
    <property type="match status" value="1"/>
</dbReference>
<gene>
    <name evidence="4" type="ORF">COT80_00210</name>
</gene>
<dbReference type="InterPro" id="IPR035484">
    <property type="entry name" value="SIS_PGI/PMI_1"/>
</dbReference>
<dbReference type="GO" id="GO:1901135">
    <property type="term" value="P:carbohydrate derivative metabolic process"/>
    <property type="evidence" value="ECO:0007669"/>
    <property type="project" value="InterPro"/>
</dbReference>
<evidence type="ECO:0000313" key="4">
    <source>
        <dbReference type="EMBL" id="PIS06532.1"/>
    </source>
</evidence>
<dbReference type="AlphaFoldDB" id="A0A2H0W5A5"/>
<dbReference type="InterPro" id="IPR001347">
    <property type="entry name" value="SIS_dom"/>
</dbReference>
<comment type="caution">
    <text evidence="4">The sequence shown here is derived from an EMBL/GenBank/DDBJ whole genome shotgun (WGS) entry which is preliminary data.</text>
</comment>
<dbReference type="GO" id="GO:0004347">
    <property type="term" value="F:glucose-6-phosphate isomerase activity"/>
    <property type="evidence" value="ECO:0007669"/>
    <property type="project" value="InterPro"/>
</dbReference>
<dbReference type="Pfam" id="PF10432">
    <property type="entry name" value="bact-PGI_C"/>
    <property type="match status" value="1"/>
</dbReference>
<dbReference type="GO" id="GO:0097367">
    <property type="term" value="F:carbohydrate derivative binding"/>
    <property type="evidence" value="ECO:0007669"/>
    <property type="project" value="InterPro"/>
</dbReference>
<dbReference type="Gene3D" id="3.40.50.10490">
    <property type="entry name" value="Glucose-6-phosphate isomerase like protein, domain 1"/>
    <property type="match status" value="2"/>
</dbReference>
<feature type="domain" description="SIS" evidence="3">
    <location>
        <begin position="38"/>
        <end position="179"/>
    </location>
</feature>
<dbReference type="PROSITE" id="PS51464">
    <property type="entry name" value="SIS"/>
    <property type="match status" value="1"/>
</dbReference>
<reference evidence="5" key="1">
    <citation type="submission" date="2017-09" db="EMBL/GenBank/DDBJ databases">
        <title>Depth-based differentiation of microbial function through sediment-hosted aquifers and enrichment of novel symbionts in the deep terrestrial subsurface.</title>
        <authorList>
            <person name="Probst A.J."/>
            <person name="Ladd B."/>
            <person name="Jarett J.K."/>
            <person name="Geller-Mcgrath D.E."/>
            <person name="Sieber C.M.K."/>
            <person name="Emerson J.B."/>
            <person name="Anantharaman K."/>
            <person name="Thomas B.C."/>
            <person name="Malmstrom R."/>
            <person name="Stieglmeier M."/>
            <person name="Klingl A."/>
            <person name="Woyke T."/>
            <person name="Ryan C.M."/>
            <person name="Banfield J.F."/>
        </authorList>
    </citation>
    <scope>NUCLEOTIDE SEQUENCE [LARGE SCALE GENOMIC DNA]</scope>
</reference>
<dbReference type="Proteomes" id="UP000229056">
    <property type="component" value="Unassembled WGS sequence"/>
</dbReference>
<evidence type="ECO:0000259" key="3">
    <source>
        <dbReference type="PROSITE" id="PS51464"/>
    </source>
</evidence>
<dbReference type="GO" id="GO:0005975">
    <property type="term" value="P:carbohydrate metabolic process"/>
    <property type="evidence" value="ECO:0007669"/>
    <property type="project" value="InterPro"/>
</dbReference>
<accession>A0A2H0W5A5</accession>
<evidence type="ECO:0000256" key="1">
    <source>
        <dbReference type="ARBA" id="ARBA00010523"/>
    </source>
</evidence>
<protein>
    <recommendedName>
        <fullName evidence="3">SIS domain-containing protein</fullName>
    </recommendedName>
</protein>
<name>A0A2H0W5A5_9BACT</name>
<dbReference type="InterPro" id="IPR019490">
    <property type="entry name" value="Glu6P/Mann6P_isomerase_C"/>
</dbReference>
<sequence length="356" mass="40596">MKILDDLKTLKRYNKSKVADTISFLPDQINQSWDEMSKIKALKNYNNFQNLVVCGMGGSNLATELIRSIYNTDIKIPYILVRNYNLPEFVNNKTLVIISSYSGNTEEIVNCLKEAISKKAKVFCFASGGKIISIAKKNKIPFYQINTDYNPSNQPRYAIGLQLGAILALFSKLKLIKINNQDIKQSCEYLSILNQSFLPEINSSNNFAKKLALELQDQLPILVSADFLTANIHILNNQINESAKNLAQYYSIPELNHHLLEGLKLPNLITSKIKFLFFNSNLYSDIIKKRFYVTEKVLKNQKIKFIDYSINSDSKLLTALEILLLGSWTSYYLTILNGQNPTAIPYVDFFKKELAK</sequence>
<dbReference type="CDD" id="cd05017">
    <property type="entry name" value="SIS_PGI_PMI_1"/>
    <property type="match status" value="1"/>
</dbReference>
<dbReference type="InterPro" id="IPR046348">
    <property type="entry name" value="SIS_dom_sf"/>
</dbReference>
<proteinExistence type="inferred from homology"/>
<evidence type="ECO:0000313" key="5">
    <source>
        <dbReference type="Proteomes" id="UP000229056"/>
    </source>
</evidence>
<comment type="similarity">
    <text evidence="1">Belongs to the PGI/PMI family.</text>
</comment>
<dbReference type="GO" id="GO:0004476">
    <property type="term" value="F:mannose-6-phosphate isomerase activity"/>
    <property type="evidence" value="ECO:0007669"/>
    <property type="project" value="InterPro"/>
</dbReference>
<organism evidence="4 5">
    <name type="scientific">Candidatus Buchananbacteria bacterium CG10_big_fil_rev_8_21_14_0_10_33_19</name>
    <dbReference type="NCBI Taxonomy" id="1974525"/>
    <lineage>
        <taxon>Bacteria</taxon>
        <taxon>Candidatus Buchananiibacteriota</taxon>
    </lineage>
</organism>
<evidence type="ECO:0000256" key="2">
    <source>
        <dbReference type="ARBA" id="ARBA00023235"/>
    </source>
</evidence>